<evidence type="ECO:0000313" key="1">
    <source>
        <dbReference type="EMBL" id="KAF0717984.1"/>
    </source>
</evidence>
<sequence length="531" mass="59631">MTSSNVLRSSELLSLVWRYQCGLYEDMIPFRTLGGYLKHLRPATFDFSAMTDLRACLRPWLMLHGHTRLHCLCSSATPRTAAVLLYAVYFGDLALVRALFDVIPAFATAGPKKYLPLVEVAAIGGSLPTIHILLGLDYPFMRNLVYEMVLRNNTTPLFNAMVPPCHPTPPLLLALRAAVQDDTLNQLELLLPQCDAYMLSQAIIRAVHYGATQCVCVLLTAGATLEYVDELAYPARMGHLDILELMLDHNGTHTRVDMLSASLTGAVRGHDVDLVRQILDMTVADEAVVQPSHLTFAVESNSFEMIELLWERRHLGQWRDDAASTWATNYPTWVHHATQHGWLERLQCLATKDNHHSLDWTKLVCDAARARQSRIVKWLVESGIAAPDVPTLEQLMVDATGPSQSHLKTSTMEILSFVQTLLPPNYHLPTSFVLNAASNDRPVFQFFWALWWPVQDTETRRSVGQECLQSAAGHGKQKTVKMLVKDFQLDLTESVVDAAKSSRCKNLIVFVLSCNSDRESQRFETSDSREY</sequence>
<dbReference type="EMBL" id="VJMH01000190">
    <property type="protein sequence ID" value="KAF0717984.1"/>
    <property type="molecule type" value="Genomic_DNA"/>
</dbReference>
<evidence type="ECO:0000313" key="3">
    <source>
        <dbReference type="Proteomes" id="UP000332933"/>
    </source>
</evidence>
<keyword evidence="3" id="KW-1185">Reference proteome</keyword>
<name>A0A485KA26_9STRA</name>
<accession>A0A485KA26</accession>
<dbReference type="InterPro" id="IPR052050">
    <property type="entry name" value="SecEffector_AnkRepeat"/>
</dbReference>
<dbReference type="PANTHER" id="PTHR46586:SF3">
    <property type="entry name" value="ANKYRIN REPEAT-CONTAINING PROTEIN"/>
    <property type="match status" value="1"/>
</dbReference>
<protein>
    <submittedName>
        <fullName evidence="2">Aste57867_1970 protein</fullName>
    </submittedName>
</protein>
<reference evidence="1" key="2">
    <citation type="submission" date="2019-06" db="EMBL/GenBank/DDBJ databases">
        <title>Genomics analysis of Aphanomyces spp. identifies a new class of oomycete effector associated with host adaptation.</title>
        <authorList>
            <person name="Gaulin E."/>
        </authorList>
    </citation>
    <scope>NUCLEOTIDE SEQUENCE</scope>
    <source>
        <strain evidence="1">CBS 578.67</strain>
    </source>
</reference>
<dbReference type="EMBL" id="CAADRA010000190">
    <property type="protein sequence ID" value="VFT79175.1"/>
    <property type="molecule type" value="Genomic_DNA"/>
</dbReference>
<proteinExistence type="predicted"/>
<dbReference type="InterPro" id="IPR036770">
    <property type="entry name" value="Ankyrin_rpt-contain_sf"/>
</dbReference>
<evidence type="ECO:0000313" key="2">
    <source>
        <dbReference type="EMBL" id="VFT79175.1"/>
    </source>
</evidence>
<dbReference type="AlphaFoldDB" id="A0A485KA26"/>
<gene>
    <name evidence="2" type="primary">Aste57867_1970</name>
    <name evidence="1" type="ORF">As57867_001968</name>
    <name evidence="2" type="ORF">ASTE57867_1970</name>
</gene>
<dbReference type="SUPFAM" id="SSF48403">
    <property type="entry name" value="Ankyrin repeat"/>
    <property type="match status" value="1"/>
</dbReference>
<reference evidence="2 3" key="1">
    <citation type="submission" date="2019-03" db="EMBL/GenBank/DDBJ databases">
        <authorList>
            <person name="Gaulin E."/>
            <person name="Dumas B."/>
        </authorList>
    </citation>
    <scope>NUCLEOTIDE SEQUENCE [LARGE SCALE GENOMIC DNA]</scope>
    <source>
        <strain evidence="2">CBS 568.67</strain>
    </source>
</reference>
<dbReference type="Gene3D" id="1.25.40.20">
    <property type="entry name" value="Ankyrin repeat-containing domain"/>
    <property type="match status" value="2"/>
</dbReference>
<organism evidence="2 3">
    <name type="scientific">Aphanomyces stellatus</name>
    <dbReference type="NCBI Taxonomy" id="120398"/>
    <lineage>
        <taxon>Eukaryota</taxon>
        <taxon>Sar</taxon>
        <taxon>Stramenopiles</taxon>
        <taxon>Oomycota</taxon>
        <taxon>Saprolegniomycetes</taxon>
        <taxon>Saprolegniales</taxon>
        <taxon>Verrucalvaceae</taxon>
        <taxon>Aphanomyces</taxon>
    </lineage>
</organism>
<dbReference type="Proteomes" id="UP000332933">
    <property type="component" value="Unassembled WGS sequence"/>
</dbReference>
<dbReference type="PANTHER" id="PTHR46586">
    <property type="entry name" value="ANKYRIN REPEAT-CONTAINING PROTEIN"/>
    <property type="match status" value="1"/>
</dbReference>